<gene>
    <name evidence="3" type="ORF">SAMN02745138_01242</name>
</gene>
<proteinExistence type="inferred from homology"/>
<dbReference type="GO" id="GO:0016787">
    <property type="term" value="F:hydrolase activity"/>
    <property type="evidence" value="ECO:0007669"/>
    <property type="project" value="UniProtKB-KW"/>
</dbReference>
<dbReference type="Pfam" id="PF00795">
    <property type="entry name" value="CN_hydrolase"/>
    <property type="match status" value="1"/>
</dbReference>
<dbReference type="OrthoDB" id="9811121at2"/>
<dbReference type="SUPFAM" id="SSF56317">
    <property type="entry name" value="Carbon-nitrogen hydrolase"/>
    <property type="match status" value="1"/>
</dbReference>
<dbReference type="CDD" id="cd07583">
    <property type="entry name" value="nitrilase_5"/>
    <property type="match status" value="1"/>
</dbReference>
<keyword evidence="4" id="KW-1185">Reference proteome</keyword>
<dbReference type="PROSITE" id="PS50263">
    <property type="entry name" value="CN_HYDROLASE"/>
    <property type="match status" value="1"/>
</dbReference>
<organism evidence="3 4">
    <name type="scientific">Anaerotignum lactatifermentans DSM 14214</name>
    <dbReference type="NCBI Taxonomy" id="1121323"/>
    <lineage>
        <taxon>Bacteria</taxon>
        <taxon>Bacillati</taxon>
        <taxon>Bacillota</taxon>
        <taxon>Clostridia</taxon>
        <taxon>Lachnospirales</taxon>
        <taxon>Anaerotignaceae</taxon>
        <taxon>Anaerotignum</taxon>
    </lineage>
</organism>
<dbReference type="Proteomes" id="UP000183975">
    <property type="component" value="Unassembled WGS sequence"/>
</dbReference>
<protein>
    <submittedName>
        <fullName evidence="3">Carbon-nitrogen hydrolase</fullName>
    </submittedName>
</protein>
<reference evidence="3 4" key="1">
    <citation type="submission" date="2016-11" db="EMBL/GenBank/DDBJ databases">
        <authorList>
            <person name="Jaros S."/>
            <person name="Januszkiewicz K."/>
            <person name="Wedrychowicz H."/>
        </authorList>
    </citation>
    <scope>NUCLEOTIDE SEQUENCE [LARGE SCALE GENOMIC DNA]</scope>
    <source>
        <strain evidence="3 4">DSM 14214</strain>
    </source>
</reference>
<dbReference type="AlphaFoldDB" id="A0A1M6Q524"/>
<dbReference type="PANTHER" id="PTHR23088:SF27">
    <property type="entry name" value="DEAMINATED GLUTATHIONE AMIDASE"/>
    <property type="match status" value="1"/>
</dbReference>
<dbReference type="PANTHER" id="PTHR23088">
    <property type="entry name" value="NITRILASE-RELATED"/>
    <property type="match status" value="1"/>
</dbReference>
<evidence type="ECO:0000256" key="1">
    <source>
        <dbReference type="ARBA" id="ARBA00010613"/>
    </source>
</evidence>
<sequence length="265" mass="29558">MKIALAQLDMGFEDKGFAMKTCVELMEKAAAKEADLIVFPEMTLTGFTMSPATYGELKENSKTIIFFQDVAKKFQMAVVFGVIFLEDGTARNHSIVMDKNGHILADYAKIHPFSYGAEAKYYSGGDALTFCQVDGVPLSPFVCYDLRFPEIFQAASKKSLVMTVIANWPVARVGHWKTLLQARAIENQSFIVGVNRSGKDRTLTYTGDSMLISPTGEILAHLTGENELAVVEIDPKEAEAYRAEFPLKADRKEDLYSRFFEETKT</sequence>
<dbReference type="InterPro" id="IPR036526">
    <property type="entry name" value="C-N_Hydrolase_sf"/>
</dbReference>
<keyword evidence="3" id="KW-0378">Hydrolase</keyword>
<accession>A0A1M6Q524</accession>
<dbReference type="EMBL" id="FRAH01000017">
    <property type="protein sequence ID" value="SHK15237.1"/>
    <property type="molecule type" value="Genomic_DNA"/>
</dbReference>
<evidence type="ECO:0000259" key="2">
    <source>
        <dbReference type="PROSITE" id="PS50263"/>
    </source>
</evidence>
<dbReference type="RefSeq" id="WP_072850168.1">
    <property type="nucleotide sequence ID" value="NZ_FRAH01000017.1"/>
</dbReference>
<evidence type="ECO:0000313" key="3">
    <source>
        <dbReference type="EMBL" id="SHK15237.1"/>
    </source>
</evidence>
<name>A0A1M6Q524_9FIRM</name>
<feature type="domain" description="CN hydrolase" evidence="2">
    <location>
        <begin position="1"/>
        <end position="235"/>
    </location>
</feature>
<evidence type="ECO:0000313" key="4">
    <source>
        <dbReference type="Proteomes" id="UP000183975"/>
    </source>
</evidence>
<dbReference type="InterPro" id="IPR003010">
    <property type="entry name" value="C-N_Hydrolase"/>
</dbReference>
<comment type="similarity">
    <text evidence="1">Belongs to the carbon-nitrogen hydrolase superfamily. NIT1/NIT2 family.</text>
</comment>
<dbReference type="Gene3D" id="3.60.110.10">
    <property type="entry name" value="Carbon-nitrogen hydrolase"/>
    <property type="match status" value="1"/>
</dbReference>